<evidence type="ECO:0000313" key="2">
    <source>
        <dbReference type="EMBL" id="CAD7234822.1"/>
    </source>
</evidence>
<accession>A0A7R8WN18</accession>
<sequence>MNTDPVTGEDWKKAIFTTFSEMFFGLMKDASFEAMSLIPNVSRLLRESHMIEYMVEERPTFAKVQVLQENSGPRGAQVEPHHLNEASDEKKDWKQDLNKLQQSFG</sequence>
<dbReference type="EMBL" id="OB670003">
    <property type="protein sequence ID" value="CAD7234822.1"/>
    <property type="molecule type" value="Genomic_DNA"/>
</dbReference>
<proteinExistence type="predicted"/>
<feature type="compositionally biased region" description="Basic and acidic residues" evidence="1">
    <location>
        <begin position="79"/>
        <end position="97"/>
    </location>
</feature>
<dbReference type="AlphaFoldDB" id="A0A7R8WN18"/>
<feature type="region of interest" description="Disordered" evidence="1">
    <location>
        <begin position="69"/>
        <end position="105"/>
    </location>
</feature>
<organism evidence="2">
    <name type="scientific">Cyprideis torosa</name>
    <dbReference type="NCBI Taxonomy" id="163714"/>
    <lineage>
        <taxon>Eukaryota</taxon>
        <taxon>Metazoa</taxon>
        <taxon>Ecdysozoa</taxon>
        <taxon>Arthropoda</taxon>
        <taxon>Crustacea</taxon>
        <taxon>Oligostraca</taxon>
        <taxon>Ostracoda</taxon>
        <taxon>Podocopa</taxon>
        <taxon>Podocopida</taxon>
        <taxon>Cytherocopina</taxon>
        <taxon>Cytheroidea</taxon>
        <taxon>Cytherideidae</taxon>
        <taxon>Cyprideis</taxon>
    </lineage>
</organism>
<protein>
    <submittedName>
        <fullName evidence="2">Uncharacterized protein</fullName>
    </submittedName>
</protein>
<gene>
    <name evidence="2" type="ORF">CTOB1V02_LOCUS12638</name>
</gene>
<feature type="non-terminal residue" evidence="2">
    <location>
        <position position="105"/>
    </location>
</feature>
<evidence type="ECO:0000256" key="1">
    <source>
        <dbReference type="SAM" id="MobiDB-lite"/>
    </source>
</evidence>
<reference evidence="2" key="1">
    <citation type="submission" date="2020-11" db="EMBL/GenBank/DDBJ databases">
        <authorList>
            <person name="Tran Van P."/>
        </authorList>
    </citation>
    <scope>NUCLEOTIDE SEQUENCE</scope>
</reference>
<name>A0A7R8WN18_9CRUS</name>